<sequence length="114" mass="13374">MTFSMQKSALFMRQWRDYAQNYKNRAGVDVAERFIAAVEQALDFIKNNPYACALYDAGEGYEDLQVYQFRKWRLQGFPHAVLFRLEDNATILVEVLYAHKMHIPSRLMSDMEGI</sequence>
<dbReference type="InterPro" id="IPR007712">
    <property type="entry name" value="RelE/ParE_toxin"/>
</dbReference>
<dbReference type="RefSeq" id="WP_070391078.1">
    <property type="nucleotide sequence ID" value="NZ_CP017599.1"/>
</dbReference>
<dbReference type="Gene3D" id="3.30.2310.20">
    <property type="entry name" value="RelE-like"/>
    <property type="match status" value="1"/>
</dbReference>
<dbReference type="OrthoDB" id="7173445at2"/>
<dbReference type="InterPro" id="IPR035093">
    <property type="entry name" value="RelE/ParE_toxin_dom_sf"/>
</dbReference>
<protein>
    <recommendedName>
        <fullName evidence="4">Type II toxin-antitoxin system RelE/ParE family toxin</fullName>
    </recommendedName>
</protein>
<dbReference type="EMBL" id="CP017599">
    <property type="protein sequence ID" value="AOW98571.1"/>
    <property type="molecule type" value="Genomic_DNA"/>
</dbReference>
<organism evidence="2 3">
    <name type="scientific">Moorena producens PAL-8-15-08-1</name>
    <dbReference type="NCBI Taxonomy" id="1458985"/>
    <lineage>
        <taxon>Bacteria</taxon>
        <taxon>Bacillati</taxon>
        <taxon>Cyanobacteriota</taxon>
        <taxon>Cyanophyceae</taxon>
        <taxon>Coleofasciculales</taxon>
        <taxon>Coleofasciculaceae</taxon>
        <taxon>Moorena</taxon>
    </lineage>
</organism>
<evidence type="ECO:0000256" key="1">
    <source>
        <dbReference type="ARBA" id="ARBA00022649"/>
    </source>
</evidence>
<evidence type="ECO:0008006" key="4">
    <source>
        <dbReference type="Google" id="ProtNLM"/>
    </source>
</evidence>
<accession>A0A1D8TLP6</accession>
<gene>
    <name evidence="2" type="ORF">BJP34_03110</name>
</gene>
<reference evidence="3" key="1">
    <citation type="submission" date="2016-10" db="EMBL/GenBank/DDBJ databases">
        <title>Comparative genomics uncovers the prolific and rare metabolic potential of the cyanobacterial genus Moorea.</title>
        <authorList>
            <person name="Leao T."/>
            <person name="Castelao G."/>
            <person name="Korobeynikov A."/>
            <person name="Monroe E.A."/>
            <person name="Podell S."/>
            <person name="Glukhov E."/>
            <person name="Allen E."/>
            <person name="Gerwick W.H."/>
            <person name="Gerwick L."/>
        </authorList>
    </citation>
    <scope>NUCLEOTIDE SEQUENCE [LARGE SCALE GENOMIC DNA]</scope>
    <source>
        <strain evidence="3">PAL-8-15-08-1</strain>
    </source>
</reference>
<dbReference type="Pfam" id="PF05016">
    <property type="entry name" value="ParE_toxin"/>
    <property type="match status" value="1"/>
</dbReference>
<dbReference type="KEGG" id="mpro:BJP34_03110"/>
<proteinExistence type="predicted"/>
<dbReference type="AlphaFoldDB" id="A0A1D8TLP6"/>
<dbReference type="Proteomes" id="UP000177870">
    <property type="component" value="Chromosome"/>
</dbReference>
<evidence type="ECO:0000313" key="2">
    <source>
        <dbReference type="EMBL" id="AOW98571.1"/>
    </source>
</evidence>
<evidence type="ECO:0000313" key="3">
    <source>
        <dbReference type="Proteomes" id="UP000177870"/>
    </source>
</evidence>
<name>A0A1D8TLP6_9CYAN</name>
<keyword evidence="1" id="KW-1277">Toxin-antitoxin system</keyword>
<dbReference type="STRING" id="1458985.BJP34_03110"/>